<evidence type="ECO:0000259" key="9">
    <source>
        <dbReference type="PROSITE" id="PS50887"/>
    </source>
</evidence>
<dbReference type="GO" id="GO:0043709">
    <property type="term" value="P:cell adhesion involved in single-species biofilm formation"/>
    <property type="evidence" value="ECO:0007669"/>
    <property type="project" value="TreeGrafter"/>
</dbReference>
<feature type="transmembrane region" description="Helical" evidence="8">
    <location>
        <begin position="262"/>
        <end position="285"/>
    </location>
</feature>
<dbReference type="STRING" id="28181.BEN30_07660"/>
<dbReference type="Gene3D" id="3.30.70.270">
    <property type="match status" value="1"/>
</dbReference>
<dbReference type="InterPro" id="IPR007895">
    <property type="entry name" value="MASE1"/>
</dbReference>
<reference evidence="11" key="1">
    <citation type="submission" date="2016-07" db="EMBL/GenBank/DDBJ databases">
        <authorList>
            <person name="Florea S."/>
            <person name="Webb J.S."/>
            <person name="Jaromczyk J."/>
            <person name="Schardl C.L."/>
        </authorList>
    </citation>
    <scope>NUCLEOTIDE SEQUENCE [LARGE SCALE GENOMIC DNA]</scope>
    <source>
        <strain evidence="11">MV-1</strain>
    </source>
</reference>
<dbReference type="SMART" id="SM00267">
    <property type="entry name" value="GGDEF"/>
    <property type="match status" value="1"/>
</dbReference>
<dbReference type="NCBIfam" id="TIGR00254">
    <property type="entry name" value="GGDEF"/>
    <property type="match status" value="1"/>
</dbReference>
<dbReference type="PANTHER" id="PTHR45138">
    <property type="entry name" value="REGULATORY COMPONENTS OF SENSORY TRANSDUCTION SYSTEM"/>
    <property type="match status" value="1"/>
</dbReference>
<dbReference type="EMBL" id="MCGG01000017">
    <property type="protein sequence ID" value="OEJ68117.1"/>
    <property type="molecule type" value="Genomic_DNA"/>
</dbReference>
<name>A0A1E5QA82_9PROT</name>
<sequence>MTYYGLAQLAISTTIMPEGIAIFWPPNAVIVAALILSRPRHWIWFVGAGIIGEFLADFGHFPIWQIAGFALVNALEATLTAFFIRFVLLRGKSYKDISIDLSLGMVGVFLFVSPPIAALCGAAIYELGDESISYWAFWRVWWFGDAIGLLLITPFLLAWLTRDERALIHWRTQFFEIVASAAATLLLSAVVFLSPASWPYWTGMPSLLLPLIAYLAIRFGQRGATAALVVIAFTAAFGATNELGAFTHIGTQAETVVAMQEFLLTAAILAFFLSTSFRQLSIAIFDLKRERALLEERVRERTQSLSDAKVRAEILAHTDVLTDINNRRSFIEKGEYINKQAKRFGQSYSIIMLDVDRFKDVNDTYGHEMGDAALTLIGNIIKDTIRTVDIAGRIGGEEFAICLPDTKSEFAVVLAERLRTIISETPVIAHGQTVFLTISLGVSTYRVRPEQCLSH</sequence>
<dbReference type="EC" id="2.7.7.65" evidence="2"/>
<dbReference type="PROSITE" id="PS50887">
    <property type="entry name" value="GGDEF"/>
    <property type="match status" value="1"/>
</dbReference>
<dbReference type="InterPro" id="IPR000160">
    <property type="entry name" value="GGDEF_dom"/>
</dbReference>
<dbReference type="Pfam" id="PF05231">
    <property type="entry name" value="MASE1"/>
    <property type="match status" value="1"/>
</dbReference>
<dbReference type="GO" id="GO:1902201">
    <property type="term" value="P:negative regulation of bacterial-type flagellum-dependent cell motility"/>
    <property type="evidence" value="ECO:0007669"/>
    <property type="project" value="TreeGrafter"/>
</dbReference>
<dbReference type="InterPro" id="IPR050469">
    <property type="entry name" value="Diguanylate_Cyclase"/>
</dbReference>
<evidence type="ECO:0000256" key="6">
    <source>
        <dbReference type="ARBA" id="ARBA00023136"/>
    </source>
</evidence>
<evidence type="ECO:0000313" key="10">
    <source>
        <dbReference type="EMBL" id="OEJ68117.1"/>
    </source>
</evidence>
<feature type="domain" description="GGDEF" evidence="9">
    <location>
        <begin position="346"/>
        <end position="455"/>
    </location>
</feature>
<keyword evidence="5 8" id="KW-1133">Transmembrane helix</keyword>
<feature type="transmembrane region" description="Helical" evidence="8">
    <location>
        <begin position="198"/>
        <end position="217"/>
    </location>
</feature>
<evidence type="ECO:0000256" key="5">
    <source>
        <dbReference type="ARBA" id="ARBA00022989"/>
    </source>
</evidence>
<evidence type="ECO:0000256" key="7">
    <source>
        <dbReference type="ARBA" id="ARBA00034247"/>
    </source>
</evidence>
<keyword evidence="11" id="KW-1185">Reference proteome</keyword>
<protein>
    <recommendedName>
        <fullName evidence="2">diguanylate cyclase</fullName>
        <ecNumber evidence="2">2.7.7.65</ecNumber>
    </recommendedName>
</protein>
<feature type="transmembrane region" description="Helical" evidence="8">
    <location>
        <begin position="224"/>
        <end position="250"/>
    </location>
</feature>
<dbReference type="PANTHER" id="PTHR45138:SF9">
    <property type="entry name" value="DIGUANYLATE CYCLASE DGCM-RELATED"/>
    <property type="match status" value="1"/>
</dbReference>
<feature type="transmembrane region" description="Helical" evidence="8">
    <location>
        <begin position="140"/>
        <end position="161"/>
    </location>
</feature>
<organism evidence="10 11">
    <name type="scientific">Magnetovibrio blakemorei</name>
    <dbReference type="NCBI Taxonomy" id="28181"/>
    <lineage>
        <taxon>Bacteria</taxon>
        <taxon>Pseudomonadati</taxon>
        <taxon>Pseudomonadota</taxon>
        <taxon>Alphaproteobacteria</taxon>
        <taxon>Rhodospirillales</taxon>
        <taxon>Magnetovibrionaceae</taxon>
        <taxon>Magnetovibrio</taxon>
    </lineage>
</organism>
<dbReference type="AlphaFoldDB" id="A0A1E5QA82"/>
<dbReference type="GO" id="GO:0052621">
    <property type="term" value="F:diguanylate cyclase activity"/>
    <property type="evidence" value="ECO:0007669"/>
    <property type="project" value="UniProtKB-EC"/>
</dbReference>
<proteinExistence type="predicted"/>
<gene>
    <name evidence="10" type="ORF">BEN30_07660</name>
</gene>
<feature type="transmembrane region" description="Helical" evidence="8">
    <location>
        <begin position="43"/>
        <end position="63"/>
    </location>
</feature>
<evidence type="ECO:0000313" key="11">
    <source>
        <dbReference type="Proteomes" id="UP000095347"/>
    </source>
</evidence>
<evidence type="ECO:0000256" key="8">
    <source>
        <dbReference type="SAM" id="Phobius"/>
    </source>
</evidence>
<comment type="caution">
    <text evidence="10">The sequence shown here is derived from an EMBL/GenBank/DDBJ whole genome shotgun (WGS) entry which is preliminary data.</text>
</comment>
<dbReference type="InterPro" id="IPR029787">
    <property type="entry name" value="Nucleotide_cyclase"/>
</dbReference>
<keyword evidence="3" id="KW-1003">Cell membrane</keyword>
<dbReference type="SUPFAM" id="SSF55073">
    <property type="entry name" value="Nucleotide cyclase"/>
    <property type="match status" value="1"/>
</dbReference>
<keyword evidence="6 8" id="KW-0472">Membrane</keyword>
<evidence type="ECO:0000256" key="4">
    <source>
        <dbReference type="ARBA" id="ARBA00022692"/>
    </source>
</evidence>
<feature type="transmembrane region" description="Helical" evidence="8">
    <location>
        <begin position="69"/>
        <end position="89"/>
    </location>
</feature>
<dbReference type="Pfam" id="PF00990">
    <property type="entry name" value="GGDEF"/>
    <property type="match status" value="1"/>
</dbReference>
<dbReference type="InterPro" id="IPR043128">
    <property type="entry name" value="Rev_trsase/Diguanyl_cyclase"/>
</dbReference>
<feature type="transmembrane region" description="Helical" evidence="8">
    <location>
        <begin position="101"/>
        <end position="125"/>
    </location>
</feature>
<evidence type="ECO:0000256" key="1">
    <source>
        <dbReference type="ARBA" id="ARBA00004651"/>
    </source>
</evidence>
<accession>A0A1E5QA82</accession>
<feature type="transmembrane region" description="Helical" evidence="8">
    <location>
        <begin position="173"/>
        <end position="192"/>
    </location>
</feature>
<comment type="catalytic activity">
    <reaction evidence="7">
        <text>2 GTP = 3',3'-c-di-GMP + 2 diphosphate</text>
        <dbReference type="Rhea" id="RHEA:24898"/>
        <dbReference type="ChEBI" id="CHEBI:33019"/>
        <dbReference type="ChEBI" id="CHEBI:37565"/>
        <dbReference type="ChEBI" id="CHEBI:58805"/>
        <dbReference type="EC" id="2.7.7.65"/>
    </reaction>
</comment>
<comment type="subcellular location">
    <subcellularLocation>
        <location evidence="1">Cell membrane</location>
        <topology evidence="1">Multi-pass membrane protein</topology>
    </subcellularLocation>
</comment>
<dbReference type="CDD" id="cd01949">
    <property type="entry name" value="GGDEF"/>
    <property type="match status" value="1"/>
</dbReference>
<dbReference type="GO" id="GO:0005886">
    <property type="term" value="C:plasma membrane"/>
    <property type="evidence" value="ECO:0007669"/>
    <property type="project" value="UniProtKB-SubCell"/>
</dbReference>
<evidence type="ECO:0000256" key="3">
    <source>
        <dbReference type="ARBA" id="ARBA00022475"/>
    </source>
</evidence>
<keyword evidence="4 8" id="KW-0812">Transmembrane</keyword>
<feature type="transmembrane region" description="Helical" evidence="8">
    <location>
        <begin position="20"/>
        <end position="36"/>
    </location>
</feature>
<evidence type="ECO:0000256" key="2">
    <source>
        <dbReference type="ARBA" id="ARBA00012528"/>
    </source>
</evidence>
<dbReference type="Proteomes" id="UP000095347">
    <property type="component" value="Unassembled WGS sequence"/>
</dbReference>